<dbReference type="Proteomes" id="UP000053246">
    <property type="component" value="Unassembled WGS sequence"/>
</dbReference>
<evidence type="ECO:0000313" key="2">
    <source>
        <dbReference type="EMBL" id="KUJ48772.1"/>
    </source>
</evidence>
<reference evidence="2 3" key="1">
    <citation type="submission" date="2015-10" db="EMBL/GenBank/DDBJ databases">
        <authorList>
            <person name="Ju K.-S."/>
            <person name="Doroghazi J.R."/>
            <person name="Metcalf W.W."/>
        </authorList>
    </citation>
    <scope>NUCLEOTIDE SEQUENCE [LARGE SCALE GENOMIC DNA]</scope>
    <source>
        <strain evidence="2 3">NRRL B-24793</strain>
    </source>
</reference>
<accession>A0A9X0I8D8</accession>
<keyword evidence="3" id="KW-1185">Reference proteome</keyword>
<keyword evidence="2" id="KW-0223">Dioxygenase</keyword>
<keyword evidence="2" id="KW-0560">Oxidoreductase</keyword>
<dbReference type="OMA" id="EAYANHY"/>
<keyword evidence="1" id="KW-1133">Transmembrane helix</keyword>
<sequence>MTDTSAPTTAARKPLGSTVRLLSILVIIAGLVMLAAGATTWFVVQSQLADERITVSDDADNFAGKQIKGPFTAYAEAEVIEKHALEASGGKTYAELDREDPNRQVVMTGSFLRSSLFTSVVSFGVAALAMGIGVVLALIGYALLAVSRQLNAITPASSSTS</sequence>
<organism evidence="2 3">
    <name type="scientific">Micromonospora maris</name>
    <dbReference type="NCBI Taxonomy" id="1003110"/>
    <lineage>
        <taxon>Bacteria</taxon>
        <taxon>Bacillati</taxon>
        <taxon>Actinomycetota</taxon>
        <taxon>Actinomycetes</taxon>
        <taxon>Micromonosporales</taxon>
        <taxon>Micromonosporaceae</taxon>
        <taxon>Micromonospora</taxon>
    </lineage>
</organism>
<protein>
    <submittedName>
        <fullName evidence="2">Aromatic ring-opening dioxygenase LigA</fullName>
    </submittedName>
</protein>
<evidence type="ECO:0000256" key="1">
    <source>
        <dbReference type="SAM" id="Phobius"/>
    </source>
</evidence>
<dbReference type="RefSeq" id="WP_013732126.1">
    <property type="nucleotide sequence ID" value="NZ_LMWI01000001.1"/>
</dbReference>
<gene>
    <name evidence="2" type="ORF">ADL17_07155</name>
</gene>
<comment type="caution">
    <text evidence="2">The sequence shown here is derived from an EMBL/GenBank/DDBJ whole genome shotgun (WGS) entry which is preliminary data.</text>
</comment>
<name>A0A9X0I8D8_9ACTN</name>
<evidence type="ECO:0000313" key="3">
    <source>
        <dbReference type="Proteomes" id="UP000053246"/>
    </source>
</evidence>
<dbReference type="GO" id="GO:0051213">
    <property type="term" value="F:dioxygenase activity"/>
    <property type="evidence" value="ECO:0007669"/>
    <property type="project" value="UniProtKB-KW"/>
</dbReference>
<feature type="transmembrane region" description="Helical" evidence="1">
    <location>
        <begin position="116"/>
        <end position="144"/>
    </location>
</feature>
<proteinExistence type="predicted"/>
<dbReference type="EMBL" id="LMWI01000001">
    <property type="protein sequence ID" value="KUJ48772.1"/>
    <property type="molecule type" value="Genomic_DNA"/>
</dbReference>
<feature type="transmembrane region" description="Helical" evidence="1">
    <location>
        <begin position="21"/>
        <end position="44"/>
    </location>
</feature>
<keyword evidence="1" id="KW-0812">Transmembrane</keyword>
<keyword evidence="1" id="KW-0472">Membrane</keyword>
<dbReference type="AlphaFoldDB" id="A0A9X0I8D8"/>